<keyword evidence="2" id="KW-1185">Reference proteome</keyword>
<dbReference type="Proteomes" id="UP000015105">
    <property type="component" value="Chromosome 6D"/>
</dbReference>
<evidence type="ECO:0000313" key="1">
    <source>
        <dbReference type="EnsemblPlants" id="AET6Gv20184500.2"/>
    </source>
</evidence>
<organism evidence="1 2">
    <name type="scientific">Aegilops tauschii subsp. strangulata</name>
    <name type="common">Goatgrass</name>
    <dbReference type="NCBI Taxonomy" id="200361"/>
    <lineage>
        <taxon>Eukaryota</taxon>
        <taxon>Viridiplantae</taxon>
        <taxon>Streptophyta</taxon>
        <taxon>Embryophyta</taxon>
        <taxon>Tracheophyta</taxon>
        <taxon>Spermatophyta</taxon>
        <taxon>Magnoliopsida</taxon>
        <taxon>Liliopsida</taxon>
        <taxon>Poales</taxon>
        <taxon>Poaceae</taxon>
        <taxon>BOP clade</taxon>
        <taxon>Pooideae</taxon>
        <taxon>Triticodae</taxon>
        <taxon>Triticeae</taxon>
        <taxon>Triticinae</taxon>
        <taxon>Aegilops</taxon>
    </lineage>
</organism>
<dbReference type="Gramene" id="AET6Gv20184500.2">
    <property type="protein sequence ID" value="AET6Gv20184500.2"/>
    <property type="gene ID" value="AET6Gv20184500"/>
</dbReference>
<reference evidence="1" key="3">
    <citation type="journal article" date="2017" name="Nature">
        <title>Genome sequence of the progenitor of the wheat D genome Aegilops tauschii.</title>
        <authorList>
            <person name="Luo M.C."/>
            <person name="Gu Y.Q."/>
            <person name="Puiu D."/>
            <person name="Wang H."/>
            <person name="Twardziok S.O."/>
            <person name="Deal K.R."/>
            <person name="Huo N."/>
            <person name="Zhu T."/>
            <person name="Wang L."/>
            <person name="Wang Y."/>
            <person name="McGuire P.E."/>
            <person name="Liu S."/>
            <person name="Long H."/>
            <person name="Ramasamy R.K."/>
            <person name="Rodriguez J.C."/>
            <person name="Van S.L."/>
            <person name="Yuan L."/>
            <person name="Wang Z."/>
            <person name="Xia Z."/>
            <person name="Xiao L."/>
            <person name="Anderson O.D."/>
            <person name="Ouyang S."/>
            <person name="Liang Y."/>
            <person name="Zimin A.V."/>
            <person name="Pertea G."/>
            <person name="Qi P."/>
            <person name="Bennetzen J.L."/>
            <person name="Dai X."/>
            <person name="Dawson M.W."/>
            <person name="Muller H.G."/>
            <person name="Kugler K."/>
            <person name="Rivarola-Duarte L."/>
            <person name="Spannagl M."/>
            <person name="Mayer K.F.X."/>
            <person name="Lu F.H."/>
            <person name="Bevan M.W."/>
            <person name="Leroy P."/>
            <person name="Li P."/>
            <person name="You F.M."/>
            <person name="Sun Q."/>
            <person name="Liu Z."/>
            <person name="Lyons E."/>
            <person name="Wicker T."/>
            <person name="Salzberg S.L."/>
            <person name="Devos K.M."/>
            <person name="Dvorak J."/>
        </authorList>
    </citation>
    <scope>NUCLEOTIDE SEQUENCE [LARGE SCALE GENOMIC DNA]</scope>
    <source>
        <strain evidence="1">cv. AL8/78</strain>
    </source>
</reference>
<dbReference type="AlphaFoldDB" id="A0A453N298"/>
<evidence type="ECO:0000313" key="2">
    <source>
        <dbReference type="Proteomes" id="UP000015105"/>
    </source>
</evidence>
<reference evidence="2" key="1">
    <citation type="journal article" date="2014" name="Science">
        <title>Ancient hybridizations among the ancestral genomes of bread wheat.</title>
        <authorList>
            <consortium name="International Wheat Genome Sequencing Consortium,"/>
            <person name="Marcussen T."/>
            <person name="Sandve S.R."/>
            <person name="Heier L."/>
            <person name="Spannagl M."/>
            <person name="Pfeifer M."/>
            <person name="Jakobsen K.S."/>
            <person name="Wulff B.B."/>
            <person name="Steuernagel B."/>
            <person name="Mayer K.F."/>
            <person name="Olsen O.A."/>
        </authorList>
    </citation>
    <scope>NUCLEOTIDE SEQUENCE [LARGE SCALE GENOMIC DNA]</scope>
    <source>
        <strain evidence="2">cv. AL8/78</strain>
    </source>
</reference>
<name>A0A453N298_AEGTS</name>
<reference evidence="2" key="2">
    <citation type="journal article" date="2017" name="Nat. Plants">
        <title>The Aegilops tauschii genome reveals multiple impacts of transposons.</title>
        <authorList>
            <person name="Zhao G."/>
            <person name="Zou C."/>
            <person name="Li K."/>
            <person name="Wang K."/>
            <person name="Li T."/>
            <person name="Gao L."/>
            <person name="Zhang X."/>
            <person name="Wang H."/>
            <person name="Yang Z."/>
            <person name="Liu X."/>
            <person name="Jiang W."/>
            <person name="Mao L."/>
            <person name="Kong X."/>
            <person name="Jiao Y."/>
            <person name="Jia J."/>
        </authorList>
    </citation>
    <scope>NUCLEOTIDE SEQUENCE [LARGE SCALE GENOMIC DNA]</scope>
    <source>
        <strain evidence="2">cv. AL8/78</strain>
    </source>
</reference>
<dbReference type="EnsemblPlants" id="AET6Gv20184500.2">
    <property type="protein sequence ID" value="AET6Gv20184500.2"/>
    <property type="gene ID" value="AET6Gv20184500"/>
</dbReference>
<sequence length="56" mass="6351">MNTALYSEVNFLAYDYLPCCIGGEGFVCRISCMRVFVEFLPGFELSIWSLNLLSCD</sequence>
<proteinExistence type="predicted"/>
<reference evidence="1" key="4">
    <citation type="submission" date="2019-03" db="UniProtKB">
        <authorList>
            <consortium name="EnsemblPlants"/>
        </authorList>
    </citation>
    <scope>IDENTIFICATION</scope>
</reference>
<protein>
    <submittedName>
        <fullName evidence="1">Uncharacterized protein</fullName>
    </submittedName>
</protein>
<reference evidence="1" key="5">
    <citation type="journal article" date="2021" name="G3 (Bethesda)">
        <title>Aegilops tauschii genome assembly Aet v5.0 features greater sequence contiguity and improved annotation.</title>
        <authorList>
            <person name="Wang L."/>
            <person name="Zhu T."/>
            <person name="Rodriguez J.C."/>
            <person name="Deal K.R."/>
            <person name="Dubcovsky J."/>
            <person name="McGuire P.E."/>
            <person name="Lux T."/>
            <person name="Spannagl M."/>
            <person name="Mayer K.F.X."/>
            <person name="Baldrich P."/>
            <person name="Meyers B.C."/>
            <person name="Huo N."/>
            <person name="Gu Y.Q."/>
            <person name="Zhou H."/>
            <person name="Devos K.M."/>
            <person name="Bennetzen J.L."/>
            <person name="Unver T."/>
            <person name="Budak H."/>
            <person name="Gulick P.J."/>
            <person name="Galiba G."/>
            <person name="Kalapos B."/>
            <person name="Nelson D.R."/>
            <person name="Li P."/>
            <person name="You F.M."/>
            <person name="Luo M.C."/>
            <person name="Dvorak J."/>
        </authorList>
    </citation>
    <scope>NUCLEOTIDE SEQUENCE [LARGE SCALE GENOMIC DNA]</scope>
    <source>
        <strain evidence="1">cv. AL8/78</strain>
    </source>
</reference>
<accession>A0A453N298</accession>